<dbReference type="RefSeq" id="WP_072505231.1">
    <property type="nucleotide sequence ID" value="NZ_CP016364.1"/>
</dbReference>
<name>A0A1L3I6Z8_9RHOB</name>
<protein>
    <submittedName>
        <fullName evidence="1">Abi-like protein</fullName>
    </submittedName>
</protein>
<dbReference type="STRING" id="1844006.PhaeoP97_02408"/>
<gene>
    <name evidence="1" type="ORF">PhaeoP97_02408</name>
</gene>
<keyword evidence="2" id="KW-1185">Reference proteome</keyword>
<dbReference type="EMBL" id="CP016364">
    <property type="protein sequence ID" value="APG47802.1"/>
    <property type="molecule type" value="Genomic_DNA"/>
</dbReference>
<dbReference type="OrthoDB" id="9813050at2"/>
<accession>A0A1L3I6Z8</accession>
<evidence type="ECO:0000313" key="2">
    <source>
        <dbReference type="Proteomes" id="UP000183859"/>
    </source>
</evidence>
<evidence type="ECO:0000313" key="1">
    <source>
        <dbReference type="EMBL" id="APG47802.1"/>
    </source>
</evidence>
<sequence>MHPPFTADELHHLPNVLSAPRFATYLQEKANDRRAALDLYHWNLQVSAAFMVPLHVMEVSLRNGVSAGIEGVHGGMWPWTNGFIISLTNPSPPSYSPKKDLNRCAHAEPTTGKVIAELKLAFWEKMLTKRHHGRIWQHLFFTSFPDAPRGGGASQRRSELRSDVEEVRKLRNRIAHHEPVFSRNLHEDLERIMRCIEWRNSTSRNWVASIETVSSLLAIRP</sequence>
<dbReference type="KEGG" id="php:PhaeoP97_02408"/>
<dbReference type="AlphaFoldDB" id="A0A1L3I6Z8"/>
<reference evidence="2" key="1">
    <citation type="submission" date="2016-07" db="EMBL/GenBank/DDBJ databases">
        <title>Phaeobacter portensis sp. nov., a tropodithietic acid producing bacterium isolated from a German harbor.</title>
        <authorList>
            <person name="Freese H.M."/>
            <person name="Bunk B."/>
            <person name="Breider S."/>
            <person name="Brinkhoff T."/>
        </authorList>
    </citation>
    <scope>NUCLEOTIDE SEQUENCE [LARGE SCALE GENOMIC DNA]</scope>
    <source>
        <strain evidence="2">P97</strain>
    </source>
</reference>
<organism evidence="1 2">
    <name type="scientific">Phaeobacter porticola</name>
    <dbReference type="NCBI Taxonomy" id="1844006"/>
    <lineage>
        <taxon>Bacteria</taxon>
        <taxon>Pseudomonadati</taxon>
        <taxon>Pseudomonadota</taxon>
        <taxon>Alphaproteobacteria</taxon>
        <taxon>Rhodobacterales</taxon>
        <taxon>Roseobacteraceae</taxon>
        <taxon>Phaeobacter</taxon>
    </lineage>
</organism>
<dbReference type="Proteomes" id="UP000183859">
    <property type="component" value="Chromosome"/>
</dbReference>
<proteinExistence type="predicted"/>